<feature type="transmembrane region" description="Helical" evidence="6">
    <location>
        <begin position="6"/>
        <end position="27"/>
    </location>
</feature>
<keyword evidence="3 6" id="KW-0812">Transmembrane</keyword>
<dbReference type="HAMAP" id="MF_01515">
    <property type="entry name" value="UPF0316"/>
    <property type="match status" value="1"/>
</dbReference>
<dbReference type="EMBL" id="JAPDPJ010000116">
    <property type="protein sequence ID" value="MCW3789493.1"/>
    <property type="molecule type" value="Genomic_DNA"/>
</dbReference>
<dbReference type="NCBIfam" id="NF003191">
    <property type="entry name" value="PRK04164.1-2"/>
    <property type="match status" value="1"/>
</dbReference>
<evidence type="ECO:0000256" key="2">
    <source>
        <dbReference type="ARBA" id="ARBA00022475"/>
    </source>
</evidence>
<reference evidence="9" key="1">
    <citation type="submission" date="2022-10" db="EMBL/GenBank/DDBJ databases">
        <authorList>
            <person name="Yu W.X."/>
        </authorList>
    </citation>
    <scope>NUCLEOTIDE SEQUENCE</scope>
    <source>
        <strain evidence="9">AAT</strain>
    </source>
</reference>
<protein>
    <recommendedName>
        <fullName evidence="6">UPF0316 protein OM075_23745</fullName>
    </recommendedName>
</protein>
<organism evidence="9 10">
    <name type="scientific">Plebeiibacterium sediminum</name>
    <dbReference type="NCBI Taxonomy" id="2992112"/>
    <lineage>
        <taxon>Bacteria</taxon>
        <taxon>Pseudomonadati</taxon>
        <taxon>Bacteroidota</taxon>
        <taxon>Bacteroidia</taxon>
        <taxon>Marinilabiliales</taxon>
        <taxon>Marinilabiliaceae</taxon>
        <taxon>Plebeiibacterium</taxon>
    </lineage>
</organism>
<dbReference type="RefSeq" id="WP_301193043.1">
    <property type="nucleotide sequence ID" value="NZ_JAPDPJ010000116.1"/>
</dbReference>
<evidence type="ECO:0000313" key="10">
    <source>
        <dbReference type="Proteomes" id="UP001209229"/>
    </source>
</evidence>
<evidence type="ECO:0000256" key="6">
    <source>
        <dbReference type="HAMAP-Rule" id="MF_01515"/>
    </source>
</evidence>
<accession>A0AAE3SHF2</accession>
<keyword evidence="10" id="KW-1185">Reference proteome</keyword>
<evidence type="ECO:0000313" key="9">
    <source>
        <dbReference type="EMBL" id="MCW3789493.1"/>
    </source>
</evidence>
<dbReference type="InterPro" id="IPR019264">
    <property type="entry name" value="DUF2179"/>
</dbReference>
<evidence type="ECO:0000259" key="7">
    <source>
        <dbReference type="Pfam" id="PF10035"/>
    </source>
</evidence>
<dbReference type="InterPro" id="IPR044035">
    <property type="entry name" value="DUF5698"/>
</dbReference>
<proteinExistence type="inferred from homology"/>
<comment type="similarity">
    <text evidence="6">Belongs to the UPF0316 family.</text>
</comment>
<evidence type="ECO:0000256" key="5">
    <source>
        <dbReference type="ARBA" id="ARBA00023136"/>
    </source>
</evidence>
<dbReference type="CDD" id="cd16381">
    <property type="entry name" value="YitT_C_like_1"/>
    <property type="match status" value="1"/>
</dbReference>
<dbReference type="AlphaFoldDB" id="A0AAE3SHF2"/>
<dbReference type="Pfam" id="PF18955">
    <property type="entry name" value="DUF5698"/>
    <property type="match status" value="1"/>
</dbReference>
<evidence type="ECO:0000259" key="8">
    <source>
        <dbReference type="Pfam" id="PF18955"/>
    </source>
</evidence>
<comment type="subcellular location">
    <subcellularLocation>
        <location evidence="1 6">Cell membrane</location>
        <topology evidence="1 6">Multi-pass membrane protein</topology>
    </subcellularLocation>
</comment>
<dbReference type="Proteomes" id="UP001209229">
    <property type="component" value="Unassembled WGS sequence"/>
</dbReference>
<feature type="domain" description="DUF5698" evidence="8">
    <location>
        <begin position="26"/>
        <end position="83"/>
    </location>
</feature>
<gene>
    <name evidence="9" type="ORF">OM075_23745</name>
</gene>
<feature type="domain" description="DUF2179" evidence="7">
    <location>
        <begin position="116"/>
        <end position="166"/>
    </location>
</feature>
<keyword evidence="5 6" id="KW-0472">Membrane</keyword>
<evidence type="ECO:0000256" key="4">
    <source>
        <dbReference type="ARBA" id="ARBA00022989"/>
    </source>
</evidence>
<evidence type="ECO:0000256" key="1">
    <source>
        <dbReference type="ARBA" id="ARBA00004651"/>
    </source>
</evidence>
<dbReference type="PANTHER" id="PTHR40060">
    <property type="entry name" value="UPF0316 PROTEIN YEBE"/>
    <property type="match status" value="1"/>
</dbReference>
<evidence type="ECO:0000256" key="3">
    <source>
        <dbReference type="ARBA" id="ARBA00022692"/>
    </source>
</evidence>
<dbReference type="GO" id="GO:0005886">
    <property type="term" value="C:plasma membrane"/>
    <property type="evidence" value="ECO:0007669"/>
    <property type="project" value="UniProtKB-SubCell"/>
</dbReference>
<feature type="transmembrane region" description="Helical" evidence="6">
    <location>
        <begin position="65"/>
        <end position="82"/>
    </location>
</feature>
<sequence length="186" mass="21183">MFDYYAFIILPILIFLARVADVSLGTIRIILVEKGFKNWAPVLGFFEVLIWILAISEIIENLDNWVCYFAYAGGFAAGNYIGMKIEKRLALGHELLRVITKHDAKELVNDLKDEGYGVTFLKGEGIKGAVGVVYIIVNRKKIDNAIKIIHEHNPNALYTIEDVRFVNKNIFFTPNPLKRKRAAIRK</sequence>
<dbReference type="PANTHER" id="PTHR40060:SF1">
    <property type="entry name" value="UPF0316 PROTEIN YEBE"/>
    <property type="match status" value="1"/>
</dbReference>
<feature type="transmembrane region" description="Helical" evidence="6">
    <location>
        <begin position="39"/>
        <end position="59"/>
    </location>
</feature>
<dbReference type="Pfam" id="PF10035">
    <property type="entry name" value="DUF2179"/>
    <property type="match status" value="1"/>
</dbReference>
<comment type="caution">
    <text evidence="9">The sequence shown here is derived from an EMBL/GenBank/DDBJ whole genome shotgun (WGS) entry which is preliminary data.</text>
</comment>
<keyword evidence="4 6" id="KW-1133">Transmembrane helix</keyword>
<dbReference type="InterPro" id="IPR022930">
    <property type="entry name" value="UPF0316"/>
</dbReference>
<name>A0AAE3SHF2_9BACT</name>
<keyword evidence="2 6" id="KW-1003">Cell membrane</keyword>